<accession>A0AAV2E1V4</accession>
<name>A0AAV2E1V4_9ROSI</name>
<dbReference type="Proteomes" id="UP001497516">
    <property type="component" value="Chromosome 3"/>
</dbReference>
<proteinExistence type="predicted"/>
<dbReference type="AlphaFoldDB" id="A0AAV2E1V4"/>
<sequence>MCLALPPVRAAAKGAKRTEGKRRQEKAKNDEMIRMLKKELVQVKNGVPQIVEDTLKRLGVTLPESSSVSVCYYF</sequence>
<dbReference type="EMBL" id="OZ034816">
    <property type="protein sequence ID" value="CAL1379628.1"/>
    <property type="molecule type" value="Genomic_DNA"/>
</dbReference>
<organism evidence="2 3">
    <name type="scientific">Linum trigynum</name>
    <dbReference type="NCBI Taxonomy" id="586398"/>
    <lineage>
        <taxon>Eukaryota</taxon>
        <taxon>Viridiplantae</taxon>
        <taxon>Streptophyta</taxon>
        <taxon>Embryophyta</taxon>
        <taxon>Tracheophyta</taxon>
        <taxon>Spermatophyta</taxon>
        <taxon>Magnoliopsida</taxon>
        <taxon>eudicotyledons</taxon>
        <taxon>Gunneridae</taxon>
        <taxon>Pentapetalae</taxon>
        <taxon>rosids</taxon>
        <taxon>fabids</taxon>
        <taxon>Malpighiales</taxon>
        <taxon>Linaceae</taxon>
        <taxon>Linum</taxon>
    </lineage>
</organism>
<keyword evidence="3" id="KW-1185">Reference proteome</keyword>
<reference evidence="2 3" key="1">
    <citation type="submission" date="2024-04" db="EMBL/GenBank/DDBJ databases">
        <authorList>
            <person name="Fracassetti M."/>
        </authorList>
    </citation>
    <scope>NUCLEOTIDE SEQUENCE [LARGE SCALE GENOMIC DNA]</scope>
</reference>
<feature type="region of interest" description="Disordered" evidence="1">
    <location>
        <begin position="1"/>
        <end position="28"/>
    </location>
</feature>
<feature type="compositionally biased region" description="Basic and acidic residues" evidence="1">
    <location>
        <begin position="16"/>
        <end position="28"/>
    </location>
</feature>
<protein>
    <submittedName>
        <fullName evidence="2">Uncharacterized protein</fullName>
    </submittedName>
</protein>
<evidence type="ECO:0000313" key="3">
    <source>
        <dbReference type="Proteomes" id="UP001497516"/>
    </source>
</evidence>
<gene>
    <name evidence="2" type="ORF">LTRI10_LOCUS21135</name>
</gene>
<evidence type="ECO:0000256" key="1">
    <source>
        <dbReference type="SAM" id="MobiDB-lite"/>
    </source>
</evidence>
<evidence type="ECO:0000313" key="2">
    <source>
        <dbReference type="EMBL" id="CAL1379628.1"/>
    </source>
</evidence>